<accession>A0A392SVF9</accession>
<evidence type="ECO:0000256" key="1">
    <source>
        <dbReference type="SAM" id="MobiDB-lite"/>
    </source>
</evidence>
<organism evidence="2 3">
    <name type="scientific">Trifolium medium</name>
    <dbReference type="NCBI Taxonomy" id="97028"/>
    <lineage>
        <taxon>Eukaryota</taxon>
        <taxon>Viridiplantae</taxon>
        <taxon>Streptophyta</taxon>
        <taxon>Embryophyta</taxon>
        <taxon>Tracheophyta</taxon>
        <taxon>Spermatophyta</taxon>
        <taxon>Magnoliopsida</taxon>
        <taxon>eudicotyledons</taxon>
        <taxon>Gunneridae</taxon>
        <taxon>Pentapetalae</taxon>
        <taxon>rosids</taxon>
        <taxon>fabids</taxon>
        <taxon>Fabales</taxon>
        <taxon>Fabaceae</taxon>
        <taxon>Papilionoideae</taxon>
        <taxon>50 kb inversion clade</taxon>
        <taxon>NPAAA clade</taxon>
        <taxon>Hologalegina</taxon>
        <taxon>IRL clade</taxon>
        <taxon>Trifolieae</taxon>
        <taxon>Trifolium</taxon>
    </lineage>
</organism>
<dbReference type="EMBL" id="LXQA010450468">
    <property type="protein sequence ID" value="MCI52639.1"/>
    <property type="molecule type" value="Genomic_DNA"/>
</dbReference>
<dbReference type="Proteomes" id="UP000265520">
    <property type="component" value="Unassembled WGS sequence"/>
</dbReference>
<reference evidence="2 3" key="1">
    <citation type="journal article" date="2018" name="Front. Plant Sci.">
        <title>Red Clover (Trifolium pratense) and Zigzag Clover (T. medium) - A Picture of Genomic Similarities and Differences.</title>
        <authorList>
            <person name="Dluhosova J."/>
            <person name="Istvanek J."/>
            <person name="Nedelnik J."/>
            <person name="Repkova J."/>
        </authorList>
    </citation>
    <scope>NUCLEOTIDE SEQUENCE [LARGE SCALE GENOMIC DNA]</scope>
    <source>
        <strain evidence="3">cv. 10/8</strain>
        <tissue evidence="2">Leaf</tissue>
    </source>
</reference>
<protein>
    <submittedName>
        <fullName evidence="2">Uncharacterized protein</fullName>
    </submittedName>
</protein>
<feature type="non-terminal residue" evidence="2">
    <location>
        <position position="37"/>
    </location>
</feature>
<comment type="caution">
    <text evidence="2">The sequence shown here is derived from an EMBL/GenBank/DDBJ whole genome shotgun (WGS) entry which is preliminary data.</text>
</comment>
<sequence length="37" mass="4457">MRKLVRSQEQGVLGQEKEKELVREKRDRKLEESSKTK</sequence>
<keyword evidence="3" id="KW-1185">Reference proteome</keyword>
<evidence type="ECO:0000313" key="2">
    <source>
        <dbReference type="EMBL" id="MCI52639.1"/>
    </source>
</evidence>
<evidence type="ECO:0000313" key="3">
    <source>
        <dbReference type="Proteomes" id="UP000265520"/>
    </source>
</evidence>
<dbReference type="AlphaFoldDB" id="A0A392SVF9"/>
<feature type="compositionally biased region" description="Basic and acidic residues" evidence="1">
    <location>
        <begin position="15"/>
        <end position="37"/>
    </location>
</feature>
<proteinExistence type="predicted"/>
<name>A0A392SVF9_9FABA</name>
<feature type="region of interest" description="Disordered" evidence="1">
    <location>
        <begin position="1"/>
        <end position="37"/>
    </location>
</feature>